<dbReference type="InterPro" id="IPR051533">
    <property type="entry name" value="WaaL-like"/>
</dbReference>
<reference evidence="4 5" key="1">
    <citation type="journal article" date="2015" name="Nature">
        <title>rRNA introns, odd ribosomes, and small enigmatic genomes across a large radiation of phyla.</title>
        <authorList>
            <person name="Brown C.T."/>
            <person name="Hug L.A."/>
            <person name="Thomas B.C."/>
            <person name="Sharon I."/>
            <person name="Castelle C.J."/>
            <person name="Singh A."/>
            <person name="Wilkins M.J."/>
            <person name="Williams K.H."/>
            <person name="Banfield J.F."/>
        </authorList>
    </citation>
    <scope>NUCLEOTIDE SEQUENCE [LARGE SCALE GENOMIC DNA]</scope>
</reference>
<feature type="coiled-coil region" evidence="2">
    <location>
        <begin position="761"/>
        <end position="803"/>
    </location>
</feature>
<feature type="transmembrane region" description="Helical" evidence="3">
    <location>
        <begin position="176"/>
        <end position="198"/>
    </location>
</feature>
<keyword evidence="3" id="KW-1133">Transmembrane helix</keyword>
<keyword evidence="3" id="KW-0812">Transmembrane</keyword>
<dbReference type="SUPFAM" id="SSF48452">
    <property type="entry name" value="TPR-like"/>
    <property type="match status" value="1"/>
</dbReference>
<gene>
    <name evidence="4" type="ORF">UT75_C0009G0026</name>
</gene>
<sequence length="822" mass="90200">MAFNFLRRDKSHETGMFGDVEVLTASYQEPQSETASYQEPVDLEPSMYTKTIKVLLYVAAFLLPLFFLPWTTGATELNKQMLLVICSGVGLILWLVNIVSQGRLSWRSNPLEVAVISFLGAATLSTIFSLAKFKSIFGTSGSSSSALITMVALTVFYFLAVNVIEDKGKFLKKLLAGSFALALLYGLLQMLGLTILGGQFASRSFTTVGSLNTLGILAGLALPFYSKLKINEGWARYLFLDKVGIILSLAILVILNWWVLWAVAISGMVALIILENMRAVKFKMSRFLLPMTVIVLGVFLAVVGFNISGLKNNFPIEVAPSYSLTSKVSLSALKDNLIFGYGPENFSIAFDKYGAKSLADTTLSSVKFADGTSEALNMIVHGGLVGVLAFLFLVWSFIWGVFKAKRQIHADESGEAVAMISLAFAGLVGLFLYPFNISLMFVFFVALALMTLALWGDFRRVYNVEEKAWLSMVASLGFIVGLIVVLVGAYYGVAIYLADAKYAQAVTILNKPDADIQKAADKLSEAINWNGLDDRYFRSGSQVALGLLNKEINRTPEKNEDQQARTTKIQNLETSAVNLARQATIISPKESNNWVNLGGVYQSLMGLIDGVDKFAAESYAKGIELRPDDASYYLNLGNVYMAKSDIANQLVQAGGAQAEQAKKDSSEALLKAEEVLKKAVDISGNYGLAIYNLGIVYDREGKTGEAIKQLEKVAPANTNQPGLFFELGLLYYRDNQKDKAIGAMQQAILLSPEYANARWYLASIYEERKEYDLAIEQLEKILAVEANKDNETVKTKLQALLNARDSNVKTPVNKAIDQKPLP</sequence>
<feature type="transmembrane region" description="Helical" evidence="3">
    <location>
        <begin position="414"/>
        <end position="433"/>
    </location>
</feature>
<feature type="repeat" description="TPR" evidence="1">
    <location>
        <begin position="721"/>
        <end position="754"/>
    </location>
</feature>
<comment type="caution">
    <text evidence="4">The sequence shown here is derived from an EMBL/GenBank/DDBJ whole genome shotgun (WGS) entry which is preliminary data.</text>
</comment>
<feature type="transmembrane region" description="Helical" evidence="3">
    <location>
        <begin position="439"/>
        <end position="456"/>
    </location>
</feature>
<feature type="transmembrane region" description="Helical" evidence="3">
    <location>
        <begin position="261"/>
        <end position="280"/>
    </location>
</feature>
<organism evidence="4 5">
    <name type="scientific">Candidatus Yanofskybacteria bacterium GW2011_GWE2_40_11</name>
    <dbReference type="NCBI Taxonomy" id="1619033"/>
    <lineage>
        <taxon>Bacteria</taxon>
        <taxon>Candidatus Yanofskyibacteriota</taxon>
    </lineage>
</organism>
<feature type="transmembrane region" description="Helical" evidence="3">
    <location>
        <begin position="378"/>
        <end position="402"/>
    </location>
</feature>
<evidence type="ECO:0000256" key="1">
    <source>
        <dbReference type="PROSITE-ProRule" id="PRU00339"/>
    </source>
</evidence>
<evidence type="ECO:0000256" key="3">
    <source>
        <dbReference type="SAM" id="Phobius"/>
    </source>
</evidence>
<evidence type="ECO:0000256" key="2">
    <source>
        <dbReference type="SAM" id="Coils"/>
    </source>
</evidence>
<protein>
    <submittedName>
        <fullName evidence="4">TPR Domain containing protein</fullName>
    </submittedName>
</protein>
<dbReference type="InterPro" id="IPR019734">
    <property type="entry name" value="TPR_rpt"/>
</dbReference>
<feature type="transmembrane region" description="Helical" evidence="3">
    <location>
        <begin position="111"/>
        <end position="131"/>
    </location>
</feature>
<dbReference type="Gene3D" id="1.25.40.10">
    <property type="entry name" value="Tetratricopeptide repeat domain"/>
    <property type="match status" value="2"/>
</dbReference>
<dbReference type="Pfam" id="PF13432">
    <property type="entry name" value="TPR_16"/>
    <property type="match status" value="1"/>
</dbReference>
<evidence type="ECO:0000313" key="5">
    <source>
        <dbReference type="Proteomes" id="UP000034072"/>
    </source>
</evidence>
<dbReference type="PANTHER" id="PTHR37422">
    <property type="entry name" value="TEICHURONIC ACID BIOSYNTHESIS PROTEIN TUAE"/>
    <property type="match status" value="1"/>
</dbReference>
<evidence type="ECO:0000313" key="4">
    <source>
        <dbReference type="EMBL" id="KKR40253.1"/>
    </source>
</evidence>
<feature type="transmembrane region" description="Helical" evidence="3">
    <location>
        <begin position="204"/>
        <end position="225"/>
    </location>
</feature>
<dbReference type="AlphaFoldDB" id="A0A0G0QJG7"/>
<dbReference type="Proteomes" id="UP000034072">
    <property type="component" value="Unassembled WGS sequence"/>
</dbReference>
<accession>A0A0G0QJG7</accession>
<feature type="transmembrane region" description="Helical" evidence="3">
    <location>
        <begin position="80"/>
        <end position="99"/>
    </location>
</feature>
<feature type="repeat" description="TPR" evidence="1">
    <location>
        <begin position="755"/>
        <end position="788"/>
    </location>
</feature>
<keyword evidence="2" id="KW-0175">Coiled coil</keyword>
<feature type="transmembrane region" description="Helical" evidence="3">
    <location>
        <begin position="54"/>
        <end position="74"/>
    </location>
</feature>
<dbReference type="EMBL" id="LBXZ01000009">
    <property type="protein sequence ID" value="KKR40253.1"/>
    <property type="molecule type" value="Genomic_DNA"/>
</dbReference>
<feature type="transmembrane region" description="Helical" evidence="3">
    <location>
        <begin position="143"/>
        <end position="164"/>
    </location>
</feature>
<dbReference type="PROSITE" id="PS50005">
    <property type="entry name" value="TPR"/>
    <property type="match status" value="2"/>
</dbReference>
<feature type="transmembrane region" description="Helical" evidence="3">
    <location>
        <begin position="237"/>
        <end position="255"/>
    </location>
</feature>
<feature type="transmembrane region" description="Helical" evidence="3">
    <location>
        <begin position="468"/>
        <end position="491"/>
    </location>
</feature>
<name>A0A0G0QJG7_9BACT</name>
<proteinExistence type="predicted"/>
<dbReference type="InterPro" id="IPR011990">
    <property type="entry name" value="TPR-like_helical_dom_sf"/>
</dbReference>
<keyword evidence="3" id="KW-0472">Membrane</keyword>
<keyword evidence="1" id="KW-0802">TPR repeat</keyword>
<feature type="transmembrane region" description="Helical" evidence="3">
    <location>
        <begin position="287"/>
        <end position="307"/>
    </location>
</feature>
<dbReference type="SMART" id="SM00028">
    <property type="entry name" value="TPR"/>
    <property type="match status" value="3"/>
</dbReference>
<dbReference type="PANTHER" id="PTHR37422:SF13">
    <property type="entry name" value="LIPOPOLYSACCHARIDE BIOSYNTHESIS PROTEIN PA4999-RELATED"/>
    <property type="match status" value="1"/>
</dbReference>